<proteinExistence type="predicted"/>
<feature type="compositionally biased region" description="Basic residues" evidence="2">
    <location>
        <begin position="553"/>
        <end position="566"/>
    </location>
</feature>
<keyword evidence="5" id="KW-1185">Reference proteome</keyword>
<dbReference type="InterPro" id="IPR012677">
    <property type="entry name" value="Nucleotide-bd_a/b_plait_sf"/>
</dbReference>
<organism evidence="4 5">
    <name type="scientific">Vitis rotundifolia</name>
    <name type="common">Muscadine grape</name>
    <dbReference type="NCBI Taxonomy" id="103349"/>
    <lineage>
        <taxon>Eukaryota</taxon>
        <taxon>Viridiplantae</taxon>
        <taxon>Streptophyta</taxon>
        <taxon>Embryophyta</taxon>
        <taxon>Tracheophyta</taxon>
        <taxon>Spermatophyta</taxon>
        <taxon>Magnoliopsida</taxon>
        <taxon>eudicotyledons</taxon>
        <taxon>Gunneridae</taxon>
        <taxon>Pentapetalae</taxon>
        <taxon>rosids</taxon>
        <taxon>Vitales</taxon>
        <taxon>Vitaceae</taxon>
        <taxon>Viteae</taxon>
        <taxon>Vitis</taxon>
    </lineage>
</organism>
<comment type="caution">
    <text evidence="4">The sequence shown here is derived from an EMBL/GenBank/DDBJ whole genome shotgun (WGS) entry which is preliminary data.</text>
</comment>
<evidence type="ECO:0000256" key="2">
    <source>
        <dbReference type="SAM" id="MobiDB-lite"/>
    </source>
</evidence>
<evidence type="ECO:0000313" key="5">
    <source>
        <dbReference type="Proteomes" id="UP001168098"/>
    </source>
</evidence>
<dbReference type="PANTHER" id="PTHR37200">
    <property type="entry name" value="RNA-BINDING (RRM/RBD/RNP MOTIFS) FAMILY PROTEIN"/>
    <property type="match status" value="1"/>
</dbReference>
<dbReference type="PANTHER" id="PTHR37200:SF1">
    <property type="entry name" value="RNA-BINDING (RRM_RBD_RNP MOTIFS) FAMILY PROTEIN"/>
    <property type="match status" value="1"/>
</dbReference>
<dbReference type="Proteomes" id="UP001168098">
    <property type="component" value="Unassembled WGS sequence"/>
</dbReference>
<gene>
    <name evidence="4" type="ORF">PVL29_000851</name>
</gene>
<evidence type="ECO:0000259" key="3">
    <source>
        <dbReference type="PROSITE" id="PS50102"/>
    </source>
</evidence>
<feature type="compositionally biased region" description="Polar residues" evidence="2">
    <location>
        <begin position="273"/>
        <end position="295"/>
    </location>
</feature>
<feature type="region of interest" description="Disordered" evidence="2">
    <location>
        <begin position="526"/>
        <end position="575"/>
    </location>
</feature>
<dbReference type="SUPFAM" id="SSF54928">
    <property type="entry name" value="RNA-binding domain, RBD"/>
    <property type="match status" value="1"/>
</dbReference>
<dbReference type="EMBL" id="JARBHA010000001">
    <property type="protein sequence ID" value="KAJ9709072.1"/>
    <property type="molecule type" value="Genomic_DNA"/>
</dbReference>
<feature type="domain" description="RRM" evidence="3">
    <location>
        <begin position="185"/>
        <end position="272"/>
    </location>
</feature>
<dbReference type="GO" id="GO:0003723">
    <property type="term" value="F:RNA binding"/>
    <property type="evidence" value="ECO:0007669"/>
    <property type="project" value="UniProtKB-UniRule"/>
</dbReference>
<dbReference type="AlphaFoldDB" id="A0AA39EBP9"/>
<dbReference type="CDD" id="cd00590">
    <property type="entry name" value="RRM_SF"/>
    <property type="match status" value="1"/>
</dbReference>
<protein>
    <recommendedName>
        <fullName evidence="3">RRM domain-containing protein</fullName>
    </recommendedName>
</protein>
<dbReference type="Gene3D" id="3.30.70.330">
    <property type="match status" value="1"/>
</dbReference>
<sequence>MMLGLGGCPRPCTLHNTTSSLLSQSKTLQSYQTYQPLLPFLSVNASSTASFLSSIHRLREPQLGFRVVLGRERIGFCVSARKRRNDDGTLLDEDGIGDDGDESDDEDAFIAFPNMMRWFDNKPSGFGEGKVYDTRIEDRLLEEIKQSRVAQLANVNKLKKNPVNPNSEKANNQGQKAPETVANAFRVRVANLPKKKNIHRDLQLAFKGVPGIVNIIPAVSGNKKTRDPVCKGFAFVDLKTEDDVNRFVHMFSEQNIMFGKIRKQIKCEITNSGSPNVTYEQSAGSTFTDPQSTVPSFDETPASDFDIDNFSLDVWEETASEKSDGPDDLEGDMASDFDMDITSLDTCQETASDESNALDDEQQITVEWEDVRENSESFSISEMYGDDRLEPSIESASDSLSSKQLEEIWALENKPLGKQGEKVLKLKVQALELNDGDITDQRVGAAVDSSFPKPLENIQALERRLLARGKGWKVSKSNIHAAEKNFGDSMDPRQQPIADSLPSKQLEGIQELERRLLARGTVLKSNIPTSELNGDDRRETRDEPTTNSVSSKQQKKKKKLEKKRIAQKNQEKAPVFKLPGSANRLKIKEKVVLTDVFSKYGPTHPQPEPVTQEHNPVPLSLFFPSLSPAALSKRLLCCPRLLRKSGPLGQNYSVMNCLPHVSSYYSAILSKTSRFIAKSSLYGCSTSSWKINFENANVKTNNLELMLTRFRVQSYSSRRGRAAKSQSQKLESKPVMEEEKDAFFVVRKGDVVGVYKTFSDCQAQVGSSVIIFLPNHLLS</sequence>
<feature type="compositionally biased region" description="Basic and acidic residues" evidence="2">
    <location>
        <begin position="534"/>
        <end position="544"/>
    </location>
</feature>
<dbReference type="PROSITE" id="PS50102">
    <property type="entry name" value="RRM"/>
    <property type="match status" value="1"/>
</dbReference>
<name>A0AA39EBP9_VITRO</name>
<dbReference type="InterPro" id="IPR035979">
    <property type="entry name" value="RBD_domain_sf"/>
</dbReference>
<evidence type="ECO:0000313" key="4">
    <source>
        <dbReference type="EMBL" id="KAJ9709072.1"/>
    </source>
</evidence>
<evidence type="ECO:0000256" key="1">
    <source>
        <dbReference type="PROSITE-ProRule" id="PRU00176"/>
    </source>
</evidence>
<accession>A0AA39EBP9</accession>
<feature type="region of interest" description="Disordered" evidence="2">
    <location>
        <begin position="273"/>
        <end position="301"/>
    </location>
</feature>
<dbReference type="InterPro" id="IPR000504">
    <property type="entry name" value="RRM_dom"/>
</dbReference>
<keyword evidence="1" id="KW-0694">RNA-binding</keyword>
<reference evidence="4 5" key="1">
    <citation type="journal article" date="2023" name="BMC Biotechnol.">
        <title>Vitis rotundifolia cv Carlos genome sequencing.</title>
        <authorList>
            <person name="Huff M."/>
            <person name="Hulse-Kemp A."/>
            <person name="Scheffler B."/>
            <person name="Youngblood R."/>
            <person name="Simpson S."/>
            <person name="Babiker E."/>
            <person name="Staton M."/>
        </authorList>
    </citation>
    <scope>NUCLEOTIDE SEQUENCE [LARGE SCALE GENOMIC DNA]</scope>
    <source>
        <tissue evidence="4">Leaf</tissue>
    </source>
</reference>